<name>A0A5C6WWW4_9DELT</name>
<proteinExistence type="predicted"/>
<accession>A0A5C6WWW4</accession>
<evidence type="ECO:0000313" key="2">
    <source>
        <dbReference type="Proteomes" id="UP000321412"/>
    </source>
</evidence>
<comment type="caution">
    <text evidence="1">The sequence shown here is derived from an EMBL/GenBank/DDBJ whole genome shotgun (WGS) entry which is preliminary data.</text>
</comment>
<sequence length="99" mass="10635">MSEQLQRVGQSVAGVISEKYKEFEGFKLRCDPGEPGMIYVALRGAKREAAAGERLAEKLDALVGAELAKEQGASFEHTILMGRGDKDLLLRVAISEAGA</sequence>
<dbReference type="RefSeq" id="WP_146983328.1">
    <property type="nucleotide sequence ID" value="NZ_VOSM01000018.1"/>
</dbReference>
<reference evidence="1 2" key="1">
    <citation type="submission" date="2019-08" db="EMBL/GenBank/DDBJ databases">
        <title>Bradymonadales sp. TMQ4.</title>
        <authorList>
            <person name="Liang Q."/>
        </authorList>
    </citation>
    <scope>NUCLEOTIDE SEQUENCE [LARGE SCALE GENOMIC DNA]</scope>
    <source>
        <strain evidence="1 2">TMQ4</strain>
    </source>
</reference>
<dbReference type="OrthoDB" id="5519997at2"/>
<evidence type="ECO:0000313" key="1">
    <source>
        <dbReference type="EMBL" id="TXD33886.1"/>
    </source>
</evidence>
<keyword evidence="2" id="KW-1185">Reference proteome</keyword>
<dbReference type="AlphaFoldDB" id="A0A5C6WWW4"/>
<dbReference type="Proteomes" id="UP000321412">
    <property type="component" value="Unassembled WGS sequence"/>
</dbReference>
<dbReference type="EMBL" id="VOSM01000018">
    <property type="protein sequence ID" value="TXD33886.1"/>
    <property type="molecule type" value="Genomic_DNA"/>
</dbReference>
<gene>
    <name evidence="1" type="ORF">FRC98_19990</name>
</gene>
<organism evidence="1 2">
    <name type="scientific">Lujinxingia vulgaris</name>
    <dbReference type="NCBI Taxonomy" id="2600176"/>
    <lineage>
        <taxon>Bacteria</taxon>
        <taxon>Deltaproteobacteria</taxon>
        <taxon>Bradymonadales</taxon>
        <taxon>Lujinxingiaceae</taxon>
        <taxon>Lujinxingia</taxon>
    </lineage>
</organism>
<protein>
    <submittedName>
        <fullName evidence="1">Uncharacterized protein</fullName>
    </submittedName>
</protein>